<proteinExistence type="predicted"/>
<comment type="caution">
    <text evidence="1">The sequence shown here is derived from an EMBL/GenBank/DDBJ whole genome shotgun (WGS) entry which is preliminary data.</text>
</comment>
<evidence type="ECO:0000313" key="2">
    <source>
        <dbReference type="Proteomes" id="UP001482620"/>
    </source>
</evidence>
<accession>A0ABV0TQB8</accession>
<dbReference type="EMBL" id="JAHRIQ010044142">
    <property type="protein sequence ID" value="MEQ2235114.1"/>
    <property type="molecule type" value="Genomic_DNA"/>
</dbReference>
<keyword evidence="2" id="KW-1185">Reference proteome</keyword>
<name>A0ABV0TQB8_9TELE</name>
<organism evidence="1 2">
    <name type="scientific">Ilyodon furcidens</name>
    <name type="common">goldbreast splitfin</name>
    <dbReference type="NCBI Taxonomy" id="33524"/>
    <lineage>
        <taxon>Eukaryota</taxon>
        <taxon>Metazoa</taxon>
        <taxon>Chordata</taxon>
        <taxon>Craniata</taxon>
        <taxon>Vertebrata</taxon>
        <taxon>Euteleostomi</taxon>
        <taxon>Actinopterygii</taxon>
        <taxon>Neopterygii</taxon>
        <taxon>Teleostei</taxon>
        <taxon>Neoteleostei</taxon>
        <taxon>Acanthomorphata</taxon>
        <taxon>Ovalentaria</taxon>
        <taxon>Atherinomorphae</taxon>
        <taxon>Cyprinodontiformes</taxon>
        <taxon>Goodeidae</taxon>
        <taxon>Ilyodon</taxon>
    </lineage>
</organism>
<protein>
    <submittedName>
        <fullName evidence="1">Uncharacterized protein</fullName>
    </submittedName>
</protein>
<sequence>MALPPTSVSCWIFCKVNIPKLYHLTGCHYGLSHHPPNIFDCNIEVHAGKSFKKCSRTCEKILWTFCLQPSTLSCLGSAVSECSLAADSGTKTFIVFALRRLISRNQSVFIFQ</sequence>
<gene>
    <name evidence="1" type="ORF">ILYODFUR_038347</name>
</gene>
<reference evidence="1 2" key="1">
    <citation type="submission" date="2021-06" db="EMBL/GenBank/DDBJ databases">
        <authorList>
            <person name="Palmer J.M."/>
        </authorList>
    </citation>
    <scope>NUCLEOTIDE SEQUENCE [LARGE SCALE GENOMIC DNA]</scope>
    <source>
        <strain evidence="2">if_2019</strain>
        <tissue evidence="1">Muscle</tissue>
    </source>
</reference>
<dbReference type="Proteomes" id="UP001482620">
    <property type="component" value="Unassembled WGS sequence"/>
</dbReference>
<evidence type="ECO:0000313" key="1">
    <source>
        <dbReference type="EMBL" id="MEQ2235114.1"/>
    </source>
</evidence>